<dbReference type="GO" id="GO:0006310">
    <property type="term" value="P:DNA recombination"/>
    <property type="evidence" value="ECO:0007669"/>
    <property type="project" value="UniProtKB-KW"/>
</dbReference>
<dbReference type="EMBL" id="JANIPJ010000008">
    <property type="protein sequence ID" value="MCR2804801.1"/>
    <property type="molecule type" value="Genomic_DNA"/>
</dbReference>
<keyword evidence="4" id="KW-1185">Reference proteome</keyword>
<reference evidence="3" key="1">
    <citation type="submission" date="2022-08" db="EMBL/GenBank/DDBJ databases">
        <title>The genomic sequence of strain Paenibacillus sp. SCIV0701.</title>
        <authorList>
            <person name="Zhao H."/>
        </authorList>
    </citation>
    <scope>NUCLEOTIDE SEQUENCE</scope>
    <source>
        <strain evidence="3">SCIV0701</strain>
    </source>
</reference>
<dbReference type="RefSeq" id="WP_257446153.1">
    <property type="nucleotide sequence ID" value="NZ_JANIPJ010000008.1"/>
</dbReference>
<proteinExistence type="predicted"/>
<dbReference type="InterPro" id="IPR011010">
    <property type="entry name" value="DNA_brk_join_enz"/>
</dbReference>
<feature type="domain" description="Tyr recombinase" evidence="2">
    <location>
        <begin position="231"/>
        <end position="393"/>
    </location>
</feature>
<sequence length="549" mass="64754">MVSSAQRQHQRYKIEIDETSESLYKGKASIIEAKSFFQRLKAEGLIIGGSFDSEVWILKPNAHRQKLTIKFSLESVHTIVRTSKTTTAVNTLKCWALEKLIVLEPVTVQQYVHILNKTIDLTNSFEEAALDSLIDHISNLESETAKERILRTTLNFLDYSDLPFREEYLIELRIIRNKFRLPRNVRTLPNYPDVLKFHLILEYFSKIWNDKEKFVYFPILLWWKITNIIPLRPAEFCDISRDCLYIKDEISYIKLPRKKQKGTHKKVEVIDSVAINTSTYKLIKEYISLTEEFGTTETLIHYNATGSFLKKNSWNINRNPLVFHYDNLSVLLEKFYDEIIGIKFEITNLDRITPNDTRHFAFCNLMLQGMNALTIARLGGHRNIESQYHYQQHMDYFTASKVFHLTKTIQLKKFSEFHEVVSNIELEQAKTNALRSKQSFDFIEEMDIGNCTDPNKNCESEYCQFCQKWWISLEELHANEMKLRDISELKKQQIKVRLETMERLRKDMDYDYKTNSFPPFEQELLTKESKLLNGDIHDLAKLQSYLEII</sequence>
<dbReference type="GO" id="GO:0003677">
    <property type="term" value="F:DNA binding"/>
    <property type="evidence" value="ECO:0007669"/>
    <property type="project" value="InterPro"/>
</dbReference>
<keyword evidence="1" id="KW-0233">DNA recombination</keyword>
<evidence type="ECO:0000256" key="1">
    <source>
        <dbReference type="ARBA" id="ARBA00023172"/>
    </source>
</evidence>
<gene>
    <name evidence="3" type="ORF">NQZ67_13010</name>
</gene>
<dbReference type="GO" id="GO:0015074">
    <property type="term" value="P:DNA integration"/>
    <property type="evidence" value="ECO:0007669"/>
    <property type="project" value="InterPro"/>
</dbReference>
<accession>A0A9X2S957</accession>
<dbReference type="InterPro" id="IPR013762">
    <property type="entry name" value="Integrase-like_cat_sf"/>
</dbReference>
<name>A0A9X2S957_9BACL</name>
<protein>
    <submittedName>
        <fullName evidence="3">Tyrosine-type recombinase/integrase</fullName>
    </submittedName>
</protein>
<dbReference type="AlphaFoldDB" id="A0A9X2S957"/>
<dbReference type="SUPFAM" id="SSF56349">
    <property type="entry name" value="DNA breaking-rejoining enzymes"/>
    <property type="match status" value="1"/>
</dbReference>
<dbReference type="Pfam" id="PF00589">
    <property type="entry name" value="Phage_integrase"/>
    <property type="match status" value="1"/>
</dbReference>
<comment type="caution">
    <text evidence="3">The sequence shown here is derived from an EMBL/GenBank/DDBJ whole genome shotgun (WGS) entry which is preliminary data.</text>
</comment>
<evidence type="ECO:0000259" key="2">
    <source>
        <dbReference type="Pfam" id="PF00589"/>
    </source>
</evidence>
<dbReference type="Proteomes" id="UP001141950">
    <property type="component" value="Unassembled WGS sequence"/>
</dbReference>
<evidence type="ECO:0000313" key="4">
    <source>
        <dbReference type="Proteomes" id="UP001141950"/>
    </source>
</evidence>
<organism evidence="3 4">
    <name type="scientific">Paenibacillus soyae</name>
    <dbReference type="NCBI Taxonomy" id="2969249"/>
    <lineage>
        <taxon>Bacteria</taxon>
        <taxon>Bacillati</taxon>
        <taxon>Bacillota</taxon>
        <taxon>Bacilli</taxon>
        <taxon>Bacillales</taxon>
        <taxon>Paenibacillaceae</taxon>
        <taxon>Paenibacillus</taxon>
    </lineage>
</organism>
<dbReference type="InterPro" id="IPR002104">
    <property type="entry name" value="Integrase_catalytic"/>
</dbReference>
<evidence type="ECO:0000313" key="3">
    <source>
        <dbReference type="EMBL" id="MCR2804801.1"/>
    </source>
</evidence>
<dbReference type="Gene3D" id="1.10.443.10">
    <property type="entry name" value="Intergrase catalytic core"/>
    <property type="match status" value="1"/>
</dbReference>